<reference evidence="1" key="2">
    <citation type="submission" date="2020-05" db="EMBL/GenBank/DDBJ databases">
        <authorList>
            <person name="Kim H.-S."/>
            <person name="Proctor R.H."/>
            <person name="Brown D.W."/>
        </authorList>
    </citation>
    <scope>NUCLEOTIDE SEQUENCE</scope>
    <source>
        <strain evidence="1">NRRL 22465</strain>
    </source>
</reference>
<keyword evidence="2" id="KW-1185">Reference proteome</keyword>
<dbReference type="EMBL" id="JABEYC010000288">
    <property type="protein sequence ID" value="KAF4979566.1"/>
    <property type="molecule type" value="Genomic_DNA"/>
</dbReference>
<dbReference type="AlphaFoldDB" id="A0A8H4UMW5"/>
<gene>
    <name evidence="1" type="ORF">FZEAL_4270</name>
</gene>
<dbReference type="Proteomes" id="UP000635477">
    <property type="component" value="Unassembled WGS sequence"/>
</dbReference>
<protein>
    <submittedName>
        <fullName evidence="1">Uncharacterized protein</fullName>
    </submittedName>
</protein>
<sequence>MLLHPSSLIAEELLQPSKPGHCCVVMILPRKATSGKAAKDHQYQIACGRIPAMGLQAHQAFNDIGIVRLIGAPCPKGLSKLGAMRECYAESRHG</sequence>
<proteinExistence type="predicted"/>
<accession>A0A8H4UMW5</accession>
<reference evidence="1" key="1">
    <citation type="journal article" date="2020" name="BMC Genomics">
        <title>Correction to: Identification and distribution of gene clusters required for synthesis of sphingolipid metabolism inhibitors in diverse species of the filamentous fungus Fusarium.</title>
        <authorList>
            <person name="Kim H.S."/>
            <person name="Lohmar J.M."/>
            <person name="Busman M."/>
            <person name="Brown D.W."/>
            <person name="Naumann T.A."/>
            <person name="Divon H.H."/>
            <person name="Lysoe E."/>
            <person name="Uhlig S."/>
            <person name="Proctor R.H."/>
        </authorList>
    </citation>
    <scope>NUCLEOTIDE SEQUENCE</scope>
    <source>
        <strain evidence="1">NRRL 22465</strain>
    </source>
</reference>
<comment type="caution">
    <text evidence="1">The sequence shown here is derived from an EMBL/GenBank/DDBJ whole genome shotgun (WGS) entry which is preliminary data.</text>
</comment>
<evidence type="ECO:0000313" key="1">
    <source>
        <dbReference type="EMBL" id="KAF4979566.1"/>
    </source>
</evidence>
<organism evidence="1 2">
    <name type="scientific">Fusarium zealandicum</name>
    <dbReference type="NCBI Taxonomy" id="1053134"/>
    <lineage>
        <taxon>Eukaryota</taxon>
        <taxon>Fungi</taxon>
        <taxon>Dikarya</taxon>
        <taxon>Ascomycota</taxon>
        <taxon>Pezizomycotina</taxon>
        <taxon>Sordariomycetes</taxon>
        <taxon>Hypocreomycetidae</taxon>
        <taxon>Hypocreales</taxon>
        <taxon>Nectriaceae</taxon>
        <taxon>Fusarium</taxon>
        <taxon>Fusarium staphyleae species complex</taxon>
    </lineage>
</organism>
<name>A0A8H4UMW5_9HYPO</name>
<evidence type="ECO:0000313" key="2">
    <source>
        <dbReference type="Proteomes" id="UP000635477"/>
    </source>
</evidence>